<feature type="domain" description="DUF3859" evidence="1">
    <location>
        <begin position="5"/>
        <end position="131"/>
    </location>
</feature>
<reference evidence="2" key="1">
    <citation type="submission" date="2021-11" db="EMBL/GenBank/DDBJ databases">
        <title>Vibrio ZSDE26 sp. nov. and Vibrio ZSDZ34 sp. nov., isolated from coastal seawater in Qingdao.</title>
        <authorList>
            <person name="Zhang P."/>
        </authorList>
    </citation>
    <scope>NUCLEOTIDE SEQUENCE</scope>
    <source>
        <strain evidence="2">ZSDZ34</strain>
    </source>
</reference>
<evidence type="ECO:0000259" key="1">
    <source>
        <dbReference type="Pfam" id="PF12975"/>
    </source>
</evidence>
<evidence type="ECO:0000313" key="3">
    <source>
        <dbReference type="Proteomes" id="UP001139488"/>
    </source>
</evidence>
<dbReference type="EMBL" id="JAJNNZ010000004">
    <property type="protein sequence ID" value="MCJ2376457.1"/>
    <property type="molecule type" value="Genomic_DNA"/>
</dbReference>
<keyword evidence="3" id="KW-1185">Reference proteome</keyword>
<protein>
    <submittedName>
        <fullName evidence="2">DUF3859 domain-containing protein</fullName>
    </submittedName>
</protein>
<evidence type="ECO:0000313" key="2">
    <source>
        <dbReference type="EMBL" id="MCJ2376457.1"/>
    </source>
</evidence>
<dbReference type="Pfam" id="PF12975">
    <property type="entry name" value="DUF3859"/>
    <property type="match status" value="1"/>
</dbReference>
<dbReference type="Gene3D" id="2.60.40.2390">
    <property type="match status" value="1"/>
</dbReference>
<dbReference type="Proteomes" id="UP001139488">
    <property type="component" value="Unassembled WGS sequence"/>
</dbReference>
<dbReference type="AlphaFoldDB" id="A0A9X1W8T3"/>
<dbReference type="RefSeq" id="WP_244355995.1">
    <property type="nucleotide sequence ID" value="NZ_JAJNNZ010000004.1"/>
</dbReference>
<proteinExistence type="predicted"/>
<comment type="caution">
    <text evidence="2">The sequence shown here is derived from an EMBL/GenBank/DDBJ whole genome shotgun (WGS) entry which is preliminary data.</text>
</comment>
<organism evidence="2 3">
    <name type="scientific">Vibrio gelatinilyticus</name>
    <dbReference type="NCBI Taxonomy" id="2893468"/>
    <lineage>
        <taxon>Bacteria</taxon>
        <taxon>Pseudomonadati</taxon>
        <taxon>Pseudomonadota</taxon>
        <taxon>Gammaproteobacteria</taxon>
        <taxon>Vibrionales</taxon>
        <taxon>Vibrionaceae</taxon>
        <taxon>Vibrio</taxon>
    </lineage>
</organism>
<gene>
    <name evidence="2" type="ORF">LNL84_06365</name>
</gene>
<sequence>MAKRSPIVEMSSYGIYTTWDSRSKDLPKIQDFTTQVPADIDIEFGFIVNIKKAKGETIRYCIEHPGVLSKKGQPLAPFEGEEHVGSNDWDFYLGDTIQLLCPTNGLDSNMGDWRMFIELQGKVIAEKTFKVVARDEGQFWKRRGF</sequence>
<name>A0A9X1W8T3_9VIBR</name>
<accession>A0A9X1W8T3</accession>
<dbReference type="InterPro" id="IPR024331">
    <property type="entry name" value="DUF3859"/>
</dbReference>